<gene>
    <name evidence="1" type="ORF">HNR39_002840</name>
</gene>
<evidence type="ECO:0000313" key="2">
    <source>
        <dbReference type="Proteomes" id="UP000571084"/>
    </source>
</evidence>
<dbReference type="AlphaFoldDB" id="A0A840RWQ9"/>
<proteinExistence type="predicted"/>
<name>A0A840RWQ9_9BURK</name>
<reference evidence="1 2" key="1">
    <citation type="submission" date="2020-08" db="EMBL/GenBank/DDBJ databases">
        <title>Genomic Encyclopedia of Type Strains, Phase IV (KMG-IV): sequencing the most valuable type-strain genomes for metagenomic binning, comparative biology and taxonomic classification.</title>
        <authorList>
            <person name="Goeker M."/>
        </authorList>
    </citation>
    <scope>NUCLEOTIDE SEQUENCE [LARGE SCALE GENOMIC DNA]</scope>
    <source>
        <strain evidence="1 2">DSM 23240</strain>
    </source>
</reference>
<organism evidence="1 2">
    <name type="scientific">Glaciimonas immobilis</name>
    <dbReference type="NCBI Taxonomy" id="728004"/>
    <lineage>
        <taxon>Bacteria</taxon>
        <taxon>Pseudomonadati</taxon>
        <taxon>Pseudomonadota</taxon>
        <taxon>Betaproteobacteria</taxon>
        <taxon>Burkholderiales</taxon>
        <taxon>Oxalobacteraceae</taxon>
        <taxon>Glaciimonas</taxon>
    </lineage>
</organism>
<dbReference type="RefSeq" id="WP_168056861.1">
    <property type="nucleotide sequence ID" value="NZ_JAAOZT010000012.1"/>
</dbReference>
<keyword evidence="2" id="KW-1185">Reference proteome</keyword>
<comment type="caution">
    <text evidence="1">The sequence shown here is derived from an EMBL/GenBank/DDBJ whole genome shotgun (WGS) entry which is preliminary data.</text>
</comment>
<sequence length="73" mass="7774">MQDAAKRRTTGIDKLPNIIYMLAQAGAESAQCIEVISMPCFDEVTPIAVAALCCIKGSMGLSWVCHGFVTISP</sequence>
<dbReference type="Proteomes" id="UP000571084">
    <property type="component" value="Unassembled WGS sequence"/>
</dbReference>
<dbReference type="EMBL" id="JACHHQ010000006">
    <property type="protein sequence ID" value="MBB5200991.1"/>
    <property type="molecule type" value="Genomic_DNA"/>
</dbReference>
<evidence type="ECO:0000313" key="1">
    <source>
        <dbReference type="EMBL" id="MBB5200991.1"/>
    </source>
</evidence>
<accession>A0A840RWQ9</accession>
<protein>
    <submittedName>
        <fullName evidence="1">Uncharacterized protein</fullName>
    </submittedName>
</protein>